<gene>
    <name evidence="2" type="ORF">EHYA_01968</name>
</gene>
<dbReference type="EMBL" id="BIFH01000015">
    <property type="protein sequence ID" value="GCD94308.1"/>
    <property type="molecule type" value="Genomic_DNA"/>
</dbReference>
<accession>A0A401YIB5</accession>
<proteinExistence type="predicted"/>
<sequence>MSTTFDIMLPYYGDVSLMQAAVRSIQDQTDPDWRLTVVDDGTEPGVPEWFAELGDKRIRYFRNERNLGVTDNYRKCVGLVEHEHVVLMGTDDIMLPNYLAVVRSGLRQYPDVAMVEPGVEVIDGNGDRIHTMVDQTKRRLYSPKVRGRRLMGGEELATSLLRGNWLYFSSICWRADVLKSVSFRDGYDVIQDLALVVDVLQSGAWMLLDDTVCFQYRRHKVSLSSVRAFNGSRFTEAREYFLDVADRLDEHGWPKAAKAARLHVSSRIHAASLVPGAVRTKQPDGVRALARHALGPIRRPTQ</sequence>
<dbReference type="PANTHER" id="PTHR43685">
    <property type="entry name" value="GLYCOSYLTRANSFERASE"/>
    <property type="match status" value="1"/>
</dbReference>
<dbReference type="Pfam" id="PF00535">
    <property type="entry name" value="Glycos_transf_2"/>
    <property type="match status" value="1"/>
</dbReference>
<dbReference type="InterPro" id="IPR001173">
    <property type="entry name" value="Glyco_trans_2-like"/>
</dbReference>
<evidence type="ECO:0000313" key="3">
    <source>
        <dbReference type="Proteomes" id="UP000286931"/>
    </source>
</evidence>
<dbReference type="SUPFAM" id="SSF53448">
    <property type="entry name" value="Nucleotide-diphospho-sugar transferases"/>
    <property type="match status" value="1"/>
</dbReference>
<evidence type="ECO:0000313" key="2">
    <source>
        <dbReference type="EMBL" id="GCD94308.1"/>
    </source>
</evidence>
<protein>
    <submittedName>
        <fullName evidence="2">Glycosyl transferase</fullName>
    </submittedName>
</protein>
<dbReference type="OrthoDB" id="3177103at2"/>
<evidence type="ECO:0000259" key="1">
    <source>
        <dbReference type="Pfam" id="PF00535"/>
    </source>
</evidence>
<dbReference type="RefSeq" id="WP_126636490.1">
    <property type="nucleotide sequence ID" value="NZ_BIFH01000015.1"/>
</dbReference>
<keyword evidence="3" id="KW-1185">Reference proteome</keyword>
<reference evidence="2 3" key="1">
    <citation type="submission" date="2018-12" db="EMBL/GenBank/DDBJ databases">
        <title>Draft genome sequence of Embleya hyalina NBRC 13850T.</title>
        <authorList>
            <person name="Komaki H."/>
            <person name="Hosoyama A."/>
            <person name="Kimura A."/>
            <person name="Ichikawa N."/>
            <person name="Tamura T."/>
        </authorList>
    </citation>
    <scope>NUCLEOTIDE SEQUENCE [LARGE SCALE GENOMIC DNA]</scope>
    <source>
        <strain evidence="2 3">NBRC 13850</strain>
    </source>
</reference>
<dbReference type="AlphaFoldDB" id="A0A401YIB5"/>
<organism evidence="2 3">
    <name type="scientific">Embleya hyalina</name>
    <dbReference type="NCBI Taxonomy" id="516124"/>
    <lineage>
        <taxon>Bacteria</taxon>
        <taxon>Bacillati</taxon>
        <taxon>Actinomycetota</taxon>
        <taxon>Actinomycetes</taxon>
        <taxon>Kitasatosporales</taxon>
        <taxon>Streptomycetaceae</taxon>
        <taxon>Embleya</taxon>
    </lineage>
</organism>
<dbReference type="PANTHER" id="PTHR43685:SF2">
    <property type="entry name" value="GLYCOSYLTRANSFERASE 2-LIKE DOMAIN-CONTAINING PROTEIN"/>
    <property type="match status" value="1"/>
</dbReference>
<feature type="domain" description="Glycosyltransferase 2-like" evidence="1">
    <location>
        <begin position="7"/>
        <end position="138"/>
    </location>
</feature>
<dbReference type="Proteomes" id="UP000286931">
    <property type="component" value="Unassembled WGS sequence"/>
</dbReference>
<dbReference type="InterPro" id="IPR029044">
    <property type="entry name" value="Nucleotide-diphossugar_trans"/>
</dbReference>
<keyword evidence="2" id="KW-0808">Transferase</keyword>
<dbReference type="Gene3D" id="3.90.550.10">
    <property type="entry name" value="Spore Coat Polysaccharide Biosynthesis Protein SpsA, Chain A"/>
    <property type="match status" value="1"/>
</dbReference>
<dbReference type="GO" id="GO:0016740">
    <property type="term" value="F:transferase activity"/>
    <property type="evidence" value="ECO:0007669"/>
    <property type="project" value="UniProtKB-KW"/>
</dbReference>
<comment type="caution">
    <text evidence="2">The sequence shown here is derived from an EMBL/GenBank/DDBJ whole genome shotgun (WGS) entry which is preliminary data.</text>
</comment>
<dbReference type="InterPro" id="IPR050834">
    <property type="entry name" value="Glycosyltransf_2"/>
</dbReference>
<name>A0A401YIB5_9ACTN</name>